<dbReference type="OrthoDB" id="10638826at2759"/>
<protein>
    <submittedName>
        <fullName evidence="1">Uncharacterized protein</fullName>
    </submittedName>
</protein>
<comment type="caution">
    <text evidence="1">The sequence shown here is derived from an EMBL/GenBank/DDBJ whole genome shotgun (WGS) entry which is preliminary data.</text>
</comment>
<gene>
    <name evidence="1" type="ORF">CSKR_100298</name>
</gene>
<accession>A0A3R7BZI8</accession>
<dbReference type="AlphaFoldDB" id="A0A3R7BZI8"/>
<proteinExistence type="predicted"/>
<evidence type="ECO:0000313" key="2">
    <source>
        <dbReference type="Proteomes" id="UP000286415"/>
    </source>
</evidence>
<dbReference type="Proteomes" id="UP000286415">
    <property type="component" value="Unassembled WGS sequence"/>
</dbReference>
<sequence>MRAIRGMLRQIIYRTANTFGAAFSWRSEKDMLVSIRAMPSRPFSPCTTKAFAESPSNDTDALFAIQGKRLHPFGGRWRWNSRTPSHPKKLGMDLAEPSVVYGNEVKHRETRFIINAYETSSHLRILLQTLNEGCVLLCILSRQLVWRIQEAV</sequence>
<name>A0A3R7BZI8_CLOSI</name>
<dbReference type="InParanoid" id="A0A3R7BZI8"/>
<organism evidence="1 2">
    <name type="scientific">Clonorchis sinensis</name>
    <name type="common">Chinese liver fluke</name>
    <dbReference type="NCBI Taxonomy" id="79923"/>
    <lineage>
        <taxon>Eukaryota</taxon>
        <taxon>Metazoa</taxon>
        <taxon>Spiralia</taxon>
        <taxon>Lophotrochozoa</taxon>
        <taxon>Platyhelminthes</taxon>
        <taxon>Trematoda</taxon>
        <taxon>Digenea</taxon>
        <taxon>Opisthorchiida</taxon>
        <taxon>Opisthorchiata</taxon>
        <taxon>Opisthorchiidae</taxon>
        <taxon>Clonorchis</taxon>
    </lineage>
</organism>
<evidence type="ECO:0000313" key="1">
    <source>
        <dbReference type="EMBL" id="KAG5449046.1"/>
    </source>
</evidence>
<dbReference type="EMBL" id="NIRI02000042">
    <property type="protein sequence ID" value="KAG5449046.1"/>
    <property type="molecule type" value="Genomic_DNA"/>
</dbReference>
<reference evidence="1 2" key="2">
    <citation type="journal article" date="2021" name="Genomics">
        <title>High-quality reference genome for Clonorchis sinensis.</title>
        <authorList>
            <person name="Young N.D."/>
            <person name="Stroehlein A.J."/>
            <person name="Kinkar L."/>
            <person name="Wang T."/>
            <person name="Sohn W.M."/>
            <person name="Chang B.C.H."/>
            <person name="Kaur P."/>
            <person name="Weisz D."/>
            <person name="Dudchenko O."/>
            <person name="Aiden E.L."/>
            <person name="Korhonen P.K."/>
            <person name="Gasser R.B."/>
        </authorList>
    </citation>
    <scope>NUCLEOTIDE SEQUENCE [LARGE SCALE GENOMIC DNA]</scope>
    <source>
        <strain evidence="1">Cs-k2</strain>
    </source>
</reference>
<reference evidence="1 2" key="1">
    <citation type="journal article" date="2018" name="Biotechnol. Adv.">
        <title>Improved genomic resources and new bioinformatic workflow for the carcinogenic parasite Clonorchis sinensis: Biotechnological implications.</title>
        <authorList>
            <person name="Wang D."/>
            <person name="Korhonen P.K."/>
            <person name="Gasser R.B."/>
            <person name="Young N.D."/>
        </authorList>
    </citation>
    <scope>NUCLEOTIDE SEQUENCE [LARGE SCALE GENOMIC DNA]</scope>
    <source>
        <strain evidence="1">Cs-k2</strain>
    </source>
</reference>
<keyword evidence="2" id="KW-1185">Reference proteome</keyword>